<evidence type="ECO:0000256" key="1">
    <source>
        <dbReference type="SAM" id="MobiDB-lite"/>
    </source>
</evidence>
<feature type="compositionally biased region" description="Gly residues" evidence="1">
    <location>
        <begin position="289"/>
        <end position="304"/>
    </location>
</feature>
<name>A0A0C2DD93_9BACT</name>
<evidence type="ECO:0000313" key="3">
    <source>
        <dbReference type="Proteomes" id="UP000031599"/>
    </source>
</evidence>
<sequence length="304" mass="34167">MIIITGTKRSGTSMWMQILIAAGFPPFGEAFPANWGETIRDANPSGFYESLLRQGIYWRTNPHPRTGAYFFPEQVTRHVVKVFIPGLVRSDRAYISKVVATVREWREYESSLTRLYNMEDQSRRERAPNSPDPVRFSPVLEWWSENFALVRDIAIRRFPVHVQSYDGLLSDPEAVIRKTLAWIGDPEIDADKAVAAVEPRNRTQTRPTSDSIEPEFADLFDELYNTIHESKGLEHSFIRKLNEANQKLVPRIQAAQQAVQADQVARRQRRAAASKDGADAGAQAELGPGSEGGLPPGSMGWDGT</sequence>
<protein>
    <recommendedName>
        <fullName evidence="4">Sulfotransferase domain-containing protein</fullName>
    </recommendedName>
</protein>
<dbReference type="Gene3D" id="3.40.50.300">
    <property type="entry name" value="P-loop containing nucleotide triphosphate hydrolases"/>
    <property type="match status" value="1"/>
</dbReference>
<feature type="compositionally biased region" description="Low complexity" evidence="1">
    <location>
        <begin position="279"/>
        <end position="288"/>
    </location>
</feature>
<evidence type="ECO:0008006" key="4">
    <source>
        <dbReference type="Google" id="ProtNLM"/>
    </source>
</evidence>
<organism evidence="2 3">
    <name type="scientific">Enhygromyxa salina</name>
    <dbReference type="NCBI Taxonomy" id="215803"/>
    <lineage>
        <taxon>Bacteria</taxon>
        <taxon>Pseudomonadati</taxon>
        <taxon>Myxococcota</taxon>
        <taxon>Polyangia</taxon>
        <taxon>Nannocystales</taxon>
        <taxon>Nannocystaceae</taxon>
        <taxon>Enhygromyxa</taxon>
    </lineage>
</organism>
<gene>
    <name evidence="2" type="ORF">DB30_02686</name>
</gene>
<evidence type="ECO:0000313" key="2">
    <source>
        <dbReference type="EMBL" id="KIG19405.1"/>
    </source>
</evidence>
<reference evidence="2 3" key="1">
    <citation type="submission" date="2014-12" db="EMBL/GenBank/DDBJ databases">
        <title>Genome assembly of Enhygromyxa salina DSM 15201.</title>
        <authorList>
            <person name="Sharma G."/>
            <person name="Subramanian S."/>
        </authorList>
    </citation>
    <scope>NUCLEOTIDE SEQUENCE [LARGE SCALE GENOMIC DNA]</scope>
    <source>
        <strain evidence="2 3">DSM 15201</strain>
    </source>
</reference>
<dbReference type="SUPFAM" id="SSF52540">
    <property type="entry name" value="P-loop containing nucleoside triphosphate hydrolases"/>
    <property type="match status" value="1"/>
</dbReference>
<dbReference type="AlphaFoldDB" id="A0A0C2DD93"/>
<dbReference type="InterPro" id="IPR027417">
    <property type="entry name" value="P-loop_NTPase"/>
</dbReference>
<accession>A0A0C2DD93</accession>
<dbReference type="EMBL" id="JMCC02000002">
    <property type="protein sequence ID" value="KIG19405.1"/>
    <property type="molecule type" value="Genomic_DNA"/>
</dbReference>
<comment type="caution">
    <text evidence="2">The sequence shown here is derived from an EMBL/GenBank/DDBJ whole genome shotgun (WGS) entry which is preliminary data.</text>
</comment>
<dbReference type="Proteomes" id="UP000031599">
    <property type="component" value="Unassembled WGS sequence"/>
</dbReference>
<proteinExistence type="predicted"/>
<feature type="region of interest" description="Disordered" evidence="1">
    <location>
        <begin position="268"/>
        <end position="304"/>
    </location>
</feature>
<dbReference type="RefSeq" id="WP_052546067.1">
    <property type="nucleotide sequence ID" value="NZ_JMCC02000002.1"/>
</dbReference>